<feature type="domain" description="BZIP" evidence="27">
    <location>
        <begin position="783"/>
        <end position="846"/>
    </location>
</feature>
<protein>
    <recommendedName>
        <fullName evidence="5">Endoplasmic reticulum membrane sensor NFE2L1</fullName>
    </recommendedName>
    <alternativeName>
        <fullName evidence="24">Nuclear factor erythroid 2-related factor 1</fullName>
    </alternativeName>
    <alternativeName>
        <fullName evidence="23">Nuclear factor, erythroid derived 2, like 1</fullName>
    </alternativeName>
</protein>
<feature type="region of interest" description="Disordered" evidence="26">
    <location>
        <begin position="858"/>
        <end position="901"/>
    </location>
</feature>
<dbReference type="FunFam" id="1.10.880.10:FF:000001">
    <property type="entry name" value="Nuclear factor erythroid 2-related factor 2"/>
    <property type="match status" value="1"/>
</dbReference>
<keyword evidence="20" id="KW-0325">Glycoprotein</keyword>
<evidence type="ECO:0000256" key="18">
    <source>
        <dbReference type="ARBA" id="ARBA00023163"/>
    </source>
</evidence>
<dbReference type="GO" id="GO:0005789">
    <property type="term" value="C:endoplasmic reticulum membrane"/>
    <property type="evidence" value="ECO:0007669"/>
    <property type="project" value="UniProtKB-SubCell"/>
</dbReference>
<evidence type="ECO:0000256" key="20">
    <source>
        <dbReference type="ARBA" id="ARBA00023180"/>
    </source>
</evidence>
<dbReference type="SUPFAM" id="SSF47454">
    <property type="entry name" value="A DNA-binding domain in eukaryotic transcription factors"/>
    <property type="match status" value="1"/>
</dbReference>
<keyword evidence="17" id="KW-0010">Activator</keyword>
<feature type="region of interest" description="Disordered" evidence="26">
    <location>
        <begin position="304"/>
        <end position="352"/>
    </location>
</feature>
<keyword evidence="22" id="KW-0539">Nucleus</keyword>
<dbReference type="GO" id="GO:0008203">
    <property type="term" value="P:cholesterol metabolic process"/>
    <property type="evidence" value="ECO:0007669"/>
    <property type="project" value="UniProtKB-KW"/>
</dbReference>
<keyword evidence="21" id="KW-0753">Steroid metabolism</keyword>
<dbReference type="STRING" id="113540.ENSSFOP00015002431"/>
<keyword evidence="18" id="KW-0804">Transcription</keyword>
<evidence type="ECO:0000256" key="10">
    <source>
        <dbReference type="ARBA" id="ARBA00022968"/>
    </source>
</evidence>
<evidence type="ECO:0000256" key="3">
    <source>
        <dbReference type="ARBA" id="ARBA00004648"/>
    </source>
</evidence>
<evidence type="ECO:0000256" key="15">
    <source>
        <dbReference type="ARBA" id="ARBA00023125"/>
    </source>
</evidence>
<dbReference type="Pfam" id="PF03131">
    <property type="entry name" value="bZIP_Maf"/>
    <property type="match status" value="1"/>
</dbReference>
<evidence type="ECO:0000256" key="23">
    <source>
        <dbReference type="ARBA" id="ARBA00030985"/>
    </source>
</evidence>
<evidence type="ECO:0000313" key="28">
    <source>
        <dbReference type="EMBL" id="KPP80231.1"/>
    </source>
</evidence>
<evidence type="ECO:0000256" key="22">
    <source>
        <dbReference type="ARBA" id="ARBA00023242"/>
    </source>
</evidence>
<dbReference type="Gene3D" id="1.10.880.10">
    <property type="entry name" value="Transcription factor, Skn-1-like, DNA-binding domain"/>
    <property type="match status" value="1"/>
</dbReference>
<evidence type="ECO:0000256" key="25">
    <source>
        <dbReference type="SAM" id="Coils"/>
    </source>
</evidence>
<evidence type="ECO:0000256" key="13">
    <source>
        <dbReference type="ARBA" id="ARBA00023098"/>
    </source>
</evidence>
<organism evidence="28 29">
    <name type="scientific">Scleropages formosus</name>
    <name type="common">Asian bonytongue</name>
    <name type="synonym">Osteoglossum formosum</name>
    <dbReference type="NCBI Taxonomy" id="113540"/>
    <lineage>
        <taxon>Eukaryota</taxon>
        <taxon>Metazoa</taxon>
        <taxon>Chordata</taxon>
        <taxon>Craniata</taxon>
        <taxon>Vertebrata</taxon>
        <taxon>Euteleostomi</taxon>
        <taxon>Actinopterygii</taxon>
        <taxon>Neopterygii</taxon>
        <taxon>Teleostei</taxon>
        <taxon>Osteoglossocephala</taxon>
        <taxon>Osteoglossomorpha</taxon>
        <taxon>Osteoglossiformes</taxon>
        <taxon>Osteoglossidae</taxon>
        <taxon>Scleropages</taxon>
    </lineage>
</organism>
<keyword evidence="12" id="KW-0805">Transcription regulation</keyword>
<keyword evidence="7" id="KW-0153">Cholesterol metabolism</keyword>
<dbReference type="InterPro" id="IPR047167">
    <property type="entry name" value="NFE2-like"/>
</dbReference>
<keyword evidence="14" id="KW-0446">Lipid-binding</keyword>
<sequence length="901" mass="99385">MLYLKKYFTEGLIQFTILLSLIGVRVDVDTYLSSQFPPLREIILGPSSAYTQTQFHNLRNTLDGYGIHPKSVDLDYFFTSRRLLNQVRSLDHLRVPTTELSAWLVHREPESVVCAAGQSSSAITLDNGASLEDVSNPEGSAMRGGGTGAEGLPESGYNLSGEDSQGAVAPQDNQQQGGHTGESSDDLTKEVSPAHLAALTLRTQREGAQCGEMCCQGEREQNAALGAAEKHRSPERENVMSGQKEQNIPDMLLMSPSYCVPCPVLVYLHFNPTYEYKPDIDLIDILWRQDVDLGAGREVFDYSSRQKESEADKCPPVEQNDEGAEGQESWRNDLSLQGRRSQTQVDGETGENVPEELAELGAQTSLSLQECLRLLEATFPFGEESEFPDAVTPELREPSSEGPSTSQSLLSPLLPQAEPSLDLEQQWQDIMAIMELQEMEVNNTSESSFLSSSTGGANNSSSSGIESNPLVPFSLHSPTPINQDVSLHQASLPSCSQEFSAFFSPELDPRATMEASGSQQPALHSNSSNINSTFGGTNLTGLFLPPLLNGTGNSTCTPMLQDPLNSLLEEAMLDEISLLDLAMEEGFSQAEAFQLEDELDSDSGLSLDSSQSPASPSSSETSCSSSSSSSSSSTCATFSEEGAVGYSTDSEAVLEQEEGAVGGYQPEYSKFCRMSYQDPSQFQHLPQLENISHNHTYNLPLASTSEPEHLKPLNAGKKVGRDKQQQAKVQPSQDLLEKQSSRDERRARAMKIPFSNDKIINLPVEEFNELLAKHHLSEAQLSLIRDIRRRGKNKMAAQNCRKRKLDTILNLEQDVEELRRNKARLLKEKMEFVRSIRQMKQKVHSLYEEVLNQLRDEDGRPYPASEYSLQYGPDGSVLVMPRSLAPEQSRKSDKKQKDKKK</sequence>
<evidence type="ECO:0000256" key="5">
    <source>
        <dbReference type="ARBA" id="ARBA00020485"/>
    </source>
</evidence>
<feature type="compositionally biased region" description="Polar residues" evidence="26">
    <location>
        <begin position="332"/>
        <end position="346"/>
    </location>
</feature>
<dbReference type="PANTHER" id="PTHR24411">
    <property type="entry name" value="NUCLEAR FACTOR ERYTHROID 2-RELATED FACTOR"/>
    <property type="match status" value="1"/>
</dbReference>
<dbReference type="InterPro" id="IPR008917">
    <property type="entry name" value="TF_DNA-bd_sf"/>
</dbReference>
<feature type="region of interest" description="Disordered" evidence="26">
    <location>
        <begin position="444"/>
        <end position="476"/>
    </location>
</feature>
<dbReference type="GO" id="GO:0005634">
    <property type="term" value="C:nucleus"/>
    <property type="evidence" value="ECO:0007669"/>
    <property type="project" value="UniProtKB-SubCell"/>
</dbReference>
<evidence type="ECO:0000256" key="14">
    <source>
        <dbReference type="ARBA" id="ARBA00023121"/>
    </source>
</evidence>
<evidence type="ECO:0000256" key="24">
    <source>
        <dbReference type="ARBA" id="ARBA00031659"/>
    </source>
</evidence>
<dbReference type="EMBL" id="JARO02000021">
    <property type="protein sequence ID" value="KPP80231.1"/>
    <property type="molecule type" value="Genomic_DNA"/>
</dbReference>
<dbReference type="PROSITE" id="PS50217">
    <property type="entry name" value="BZIP"/>
    <property type="match status" value="1"/>
</dbReference>
<dbReference type="GO" id="GO:0000981">
    <property type="term" value="F:DNA-binding transcription factor activity, RNA polymerase II-specific"/>
    <property type="evidence" value="ECO:0007669"/>
    <property type="project" value="TreeGrafter"/>
</dbReference>
<evidence type="ECO:0000259" key="27">
    <source>
        <dbReference type="PROSITE" id="PS50217"/>
    </source>
</evidence>
<feature type="region of interest" description="Disordered" evidence="26">
    <location>
        <begin position="126"/>
        <end position="188"/>
    </location>
</feature>
<evidence type="ECO:0000313" key="29">
    <source>
        <dbReference type="Proteomes" id="UP000034805"/>
    </source>
</evidence>
<dbReference type="GO" id="GO:0008289">
    <property type="term" value="F:lipid binding"/>
    <property type="evidence" value="ECO:0007669"/>
    <property type="project" value="UniProtKB-KW"/>
</dbReference>
<feature type="region of interest" description="Disordered" evidence="26">
    <location>
        <begin position="698"/>
        <end position="744"/>
    </location>
</feature>
<dbReference type="CDD" id="cd14720">
    <property type="entry name" value="bZIP_NFE2-like"/>
    <property type="match status" value="1"/>
</dbReference>
<evidence type="ECO:0000256" key="19">
    <source>
        <dbReference type="ARBA" id="ARBA00023166"/>
    </source>
</evidence>
<gene>
    <name evidence="28" type="ORF">Z043_100125</name>
</gene>
<feature type="compositionally biased region" description="Basic residues" evidence="26">
    <location>
        <begin position="892"/>
        <end position="901"/>
    </location>
</feature>
<evidence type="ECO:0000256" key="26">
    <source>
        <dbReference type="SAM" id="MobiDB-lite"/>
    </source>
</evidence>
<proteinExistence type="inferred from homology"/>
<keyword evidence="15" id="KW-0238">DNA-binding</keyword>
<keyword evidence="6" id="KW-0678">Repressor</keyword>
<comment type="caution">
    <text evidence="28">The sequence shown here is derived from an EMBL/GenBank/DDBJ whole genome shotgun (WGS) entry which is preliminary data.</text>
</comment>
<name>A0A0P7ZGS4_SCLFO</name>
<accession>A0A0P7ZGS4</accession>
<evidence type="ECO:0000256" key="12">
    <source>
        <dbReference type="ARBA" id="ARBA00023015"/>
    </source>
</evidence>
<reference evidence="28 29" key="1">
    <citation type="submission" date="2015-08" db="EMBL/GenBank/DDBJ databases">
        <title>The genome of the Asian arowana (Scleropages formosus).</title>
        <authorList>
            <person name="Tan M.H."/>
            <person name="Gan H.M."/>
            <person name="Croft L.J."/>
            <person name="Austin C.M."/>
        </authorList>
    </citation>
    <scope>NUCLEOTIDE SEQUENCE [LARGE SCALE GENOMIC DNA]</scope>
    <source>
        <strain evidence="28">Aro1</strain>
    </source>
</reference>
<dbReference type="AlphaFoldDB" id="A0A0P7ZGS4"/>
<comment type="subcellular location">
    <subcellularLocation>
        <location evidence="3">Endoplasmic reticulum membrane</location>
        <topology evidence="3">Single-pass type II membrane protein</topology>
    </subcellularLocation>
    <subcellularLocation>
        <location evidence="2">Endoplasmic reticulum membrane</location>
        <topology evidence="2">Single-pass type III membrane protein</topology>
    </subcellularLocation>
    <subcellularLocation>
        <location evidence="1">Nucleus</location>
    </subcellularLocation>
</comment>
<dbReference type="PANTHER" id="PTHR24411:SF31">
    <property type="entry name" value="ENDOPLASMIC RETICULUM MEMBRANE SENSOR NFE2L1"/>
    <property type="match status" value="1"/>
</dbReference>
<evidence type="ECO:0000256" key="2">
    <source>
        <dbReference type="ARBA" id="ARBA00004643"/>
    </source>
</evidence>
<feature type="coiled-coil region" evidence="25">
    <location>
        <begin position="801"/>
        <end position="835"/>
    </location>
</feature>
<keyword evidence="11" id="KW-1133">Transmembrane helix</keyword>
<evidence type="ECO:0000256" key="6">
    <source>
        <dbReference type="ARBA" id="ARBA00022491"/>
    </source>
</evidence>
<feature type="compositionally biased region" description="Polar residues" evidence="26">
    <location>
        <begin position="515"/>
        <end position="529"/>
    </location>
</feature>
<evidence type="ECO:0000256" key="16">
    <source>
        <dbReference type="ARBA" id="ARBA00023136"/>
    </source>
</evidence>
<feature type="compositionally biased region" description="Basic and acidic residues" evidence="26">
    <location>
        <begin position="735"/>
        <end position="744"/>
    </location>
</feature>
<feature type="region of interest" description="Disordered" evidence="26">
    <location>
        <begin position="597"/>
        <end position="634"/>
    </location>
</feature>
<evidence type="ECO:0000256" key="9">
    <source>
        <dbReference type="ARBA" id="ARBA00022824"/>
    </source>
</evidence>
<keyword evidence="8" id="KW-0812">Transmembrane</keyword>
<dbReference type="InterPro" id="IPR004826">
    <property type="entry name" value="bZIP_Maf"/>
</dbReference>
<dbReference type="GO" id="GO:0000978">
    <property type="term" value="F:RNA polymerase II cis-regulatory region sequence-specific DNA binding"/>
    <property type="evidence" value="ECO:0007669"/>
    <property type="project" value="InterPro"/>
</dbReference>
<evidence type="ECO:0000256" key="11">
    <source>
        <dbReference type="ARBA" id="ARBA00022989"/>
    </source>
</evidence>
<comment type="similarity">
    <text evidence="4">Belongs to the bZIP family. CNC subfamily.</text>
</comment>
<evidence type="ECO:0000256" key="7">
    <source>
        <dbReference type="ARBA" id="ARBA00022548"/>
    </source>
</evidence>
<keyword evidence="19" id="KW-1207">Sterol metabolism</keyword>
<evidence type="ECO:0000256" key="4">
    <source>
        <dbReference type="ARBA" id="ARBA00008157"/>
    </source>
</evidence>
<feature type="region of interest" description="Disordered" evidence="26">
    <location>
        <begin position="510"/>
        <end position="529"/>
    </location>
</feature>
<evidence type="ECO:0000256" key="21">
    <source>
        <dbReference type="ARBA" id="ARBA00023221"/>
    </source>
</evidence>
<evidence type="ECO:0000256" key="1">
    <source>
        <dbReference type="ARBA" id="ARBA00004123"/>
    </source>
</evidence>
<feature type="region of interest" description="Disordered" evidence="26">
    <location>
        <begin position="384"/>
        <end position="411"/>
    </location>
</feature>
<keyword evidence="13" id="KW-0443">Lipid metabolism</keyword>
<evidence type="ECO:0000256" key="17">
    <source>
        <dbReference type="ARBA" id="ARBA00023159"/>
    </source>
</evidence>
<keyword evidence="25" id="KW-0175">Coiled coil</keyword>
<dbReference type="SMART" id="SM00338">
    <property type="entry name" value="BRLZ"/>
    <property type="match status" value="1"/>
</dbReference>
<dbReference type="InterPro" id="IPR004827">
    <property type="entry name" value="bZIP"/>
</dbReference>
<feature type="compositionally biased region" description="Low complexity" evidence="26">
    <location>
        <begin position="602"/>
        <end position="634"/>
    </location>
</feature>
<keyword evidence="10" id="KW-0735">Signal-anchor</keyword>
<keyword evidence="16" id="KW-0472">Membrane</keyword>
<keyword evidence="9" id="KW-0256">Endoplasmic reticulum</keyword>
<feature type="compositionally biased region" description="Low complexity" evidence="26">
    <location>
        <begin position="445"/>
        <end position="468"/>
    </location>
</feature>
<evidence type="ECO:0000256" key="8">
    <source>
        <dbReference type="ARBA" id="ARBA00022692"/>
    </source>
</evidence>
<dbReference type="Proteomes" id="UP000034805">
    <property type="component" value="Unassembled WGS sequence"/>
</dbReference>
<feature type="compositionally biased region" description="Basic and acidic residues" evidence="26">
    <location>
        <begin position="304"/>
        <end position="315"/>
    </location>
</feature>
<dbReference type="PROSITE" id="PS00036">
    <property type="entry name" value="BZIP_BASIC"/>
    <property type="match status" value="1"/>
</dbReference>